<protein>
    <submittedName>
        <fullName evidence="3">Uncharacterized protein</fullName>
    </submittedName>
</protein>
<name>A0A8H9KVI3_9SPHI</name>
<feature type="compositionally biased region" description="Basic and acidic residues" evidence="1">
    <location>
        <begin position="62"/>
        <end position="78"/>
    </location>
</feature>
<gene>
    <name evidence="3" type="ORF">GCM10011516_15040</name>
</gene>
<evidence type="ECO:0000256" key="2">
    <source>
        <dbReference type="SAM" id="Phobius"/>
    </source>
</evidence>
<keyword evidence="4" id="KW-1185">Reference proteome</keyword>
<keyword evidence="2" id="KW-0812">Transmembrane</keyword>
<evidence type="ECO:0000256" key="1">
    <source>
        <dbReference type="SAM" id="MobiDB-lite"/>
    </source>
</evidence>
<feature type="region of interest" description="Disordered" evidence="1">
    <location>
        <begin position="57"/>
        <end position="79"/>
    </location>
</feature>
<proteinExistence type="predicted"/>
<organism evidence="3 4">
    <name type="scientific">Sphingobacterium cellulitidis</name>
    <dbReference type="NCBI Taxonomy" id="1768011"/>
    <lineage>
        <taxon>Bacteria</taxon>
        <taxon>Pseudomonadati</taxon>
        <taxon>Bacteroidota</taxon>
        <taxon>Sphingobacteriia</taxon>
        <taxon>Sphingobacteriales</taxon>
        <taxon>Sphingobacteriaceae</taxon>
        <taxon>Sphingobacterium</taxon>
    </lineage>
</organism>
<dbReference type="Proteomes" id="UP000614460">
    <property type="component" value="Unassembled WGS sequence"/>
</dbReference>
<reference evidence="3" key="1">
    <citation type="journal article" date="2014" name="Int. J. Syst. Evol. Microbiol.">
        <title>Complete genome sequence of Corynebacterium casei LMG S-19264T (=DSM 44701T), isolated from a smear-ripened cheese.</title>
        <authorList>
            <consortium name="US DOE Joint Genome Institute (JGI-PGF)"/>
            <person name="Walter F."/>
            <person name="Albersmeier A."/>
            <person name="Kalinowski J."/>
            <person name="Ruckert C."/>
        </authorList>
    </citation>
    <scope>NUCLEOTIDE SEQUENCE</scope>
    <source>
        <strain evidence="3">CGMCC 1.15966</strain>
    </source>
</reference>
<feature type="transmembrane region" description="Helical" evidence="2">
    <location>
        <begin position="18"/>
        <end position="38"/>
    </location>
</feature>
<keyword evidence="2" id="KW-1133">Transmembrane helix</keyword>
<comment type="caution">
    <text evidence="3">The sequence shown here is derived from an EMBL/GenBank/DDBJ whole genome shotgun (WGS) entry which is preliminary data.</text>
</comment>
<evidence type="ECO:0000313" key="3">
    <source>
        <dbReference type="EMBL" id="GGE18378.1"/>
    </source>
</evidence>
<dbReference type="AlphaFoldDB" id="A0A8H9KVI3"/>
<accession>A0A8H9KVI3</accession>
<evidence type="ECO:0000313" key="4">
    <source>
        <dbReference type="Proteomes" id="UP000614460"/>
    </source>
</evidence>
<reference evidence="3" key="2">
    <citation type="submission" date="2020-09" db="EMBL/GenBank/DDBJ databases">
        <authorList>
            <person name="Sun Q."/>
            <person name="Zhou Y."/>
        </authorList>
    </citation>
    <scope>NUCLEOTIDE SEQUENCE</scope>
    <source>
        <strain evidence="3">CGMCC 1.15966</strain>
    </source>
</reference>
<sequence>MLDQMLKNMLKDISWMEYIKVVSAMIILYYLTVVVILYRTRMLSLFKTRYELEGGDEALTETQKESPDTKPSDLRAEREFEDSIPQGEPIERFAKDLRVLLESKTSAEHGSKQLVEEIRSVLSRFPSLHDLGLRDTLNEFILSECERCQVIIPNVDELDALWKGAV</sequence>
<dbReference type="EMBL" id="BMKM01000003">
    <property type="protein sequence ID" value="GGE18378.1"/>
    <property type="molecule type" value="Genomic_DNA"/>
</dbReference>
<keyword evidence="2" id="KW-0472">Membrane</keyword>